<reference evidence="1" key="1">
    <citation type="submission" date="2023-04" db="EMBL/GenBank/DDBJ databases">
        <title>A chromosome-level genome assembly of the parasitoid wasp Eretmocerus hayati.</title>
        <authorList>
            <person name="Zhong Y."/>
            <person name="Liu S."/>
            <person name="Liu Y."/>
        </authorList>
    </citation>
    <scope>NUCLEOTIDE SEQUENCE</scope>
    <source>
        <strain evidence="1">ZJU_SS_LIU_2023</strain>
    </source>
</reference>
<dbReference type="EMBL" id="CM056742">
    <property type="protein sequence ID" value="KAJ8679244.1"/>
    <property type="molecule type" value="Genomic_DNA"/>
</dbReference>
<accession>A0ACC2P7H9</accession>
<organism evidence="1 2">
    <name type="scientific">Eretmocerus hayati</name>
    <dbReference type="NCBI Taxonomy" id="131215"/>
    <lineage>
        <taxon>Eukaryota</taxon>
        <taxon>Metazoa</taxon>
        <taxon>Ecdysozoa</taxon>
        <taxon>Arthropoda</taxon>
        <taxon>Hexapoda</taxon>
        <taxon>Insecta</taxon>
        <taxon>Pterygota</taxon>
        <taxon>Neoptera</taxon>
        <taxon>Endopterygota</taxon>
        <taxon>Hymenoptera</taxon>
        <taxon>Apocrita</taxon>
        <taxon>Proctotrupomorpha</taxon>
        <taxon>Chalcidoidea</taxon>
        <taxon>Aphelinidae</taxon>
        <taxon>Aphelininae</taxon>
        <taxon>Eretmocerus</taxon>
    </lineage>
</organism>
<gene>
    <name evidence="1" type="ORF">QAD02_015031</name>
</gene>
<dbReference type="Proteomes" id="UP001239111">
    <property type="component" value="Chromosome 2"/>
</dbReference>
<comment type="caution">
    <text evidence="1">The sequence shown here is derived from an EMBL/GenBank/DDBJ whole genome shotgun (WGS) entry which is preliminary data.</text>
</comment>
<keyword evidence="2" id="KW-1185">Reference proteome</keyword>
<name>A0ACC2P7H9_9HYME</name>
<proteinExistence type="predicted"/>
<evidence type="ECO:0000313" key="2">
    <source>
        <dbReference type="Proteomes" id="UP001239111"/>
    </source>
</evidence>
<evidence type="ECO:0000313" key="1">
    <source>
        <dbReference type="EMBL" id="KAJ8679244.1"/>
    </source>
</evidence>
<sequence length="775" mass="89825">MSGGERKKRASDRGHGWEEAGAEFYQERYPAAAIEADLQQVLQKDPSHIATLLPSKKSRVATTTAKRVRHEPRTTLRRRTSTRSRYATGTVRRMSANVQDAAVSMLPDLSENLSNEERTWEEIMQIKAMPISMTQKIQLKRQLQSATKLRLQGFDQLQWQRRKAWQSFQNRAKEAYSKLEMWGMSLKRIGGNLGMGMVAYFLFIRWIFFLNLLLFAIILLLVILPYILLEVPRDESCGLQNITENLCCPDLYWNKSTEFSNFLDFFQGNNLFEFSLLFYGAYSSLVYHSENYQLYYNLPLAYMCVMLTIFGVSLIAVVRAAVRGFRERVVEKEGQFYRYCNLVFSGWDYCINNEKASATKHKALYNEIKALIESERCEEERQNRTREEKFKLCLIRIFVNVLVLLILGSCGIVIFYVIRFTFDQVYSRDHVPIRLTLSAIDINTLNQIFIEFLPYICIVLLNLSVPVLFRHLISLENYIPPTVVKITLFRTIFLRLASLAVLLSSFYVRIGKEVRNDECTTSSRPLCWETFVGQQFVKLYVTDLIGQFFMTFFINFPRSFIGRHSENKFLRFIGQQEFDLSKHVLDIVYLQTVCWLGAFFAPFLPLFAVLGSFLLFYIKKFSCLVNCKPPSQVYRANKSYSQFMFTLLFCYVLAIIPIAYAIVKISPSKACGPFKGLDSSWSLLVTTFAQLPLWLQSALSFLGTASFACPTLLLLTLLLYYYYAVSMANKNMVVVLKNQLVLEGHDKQFLLNRLSAFIKQQQEQTKYHQDLNDFS</sequence>
<protein>
    <submittedName>
        <fullName evidence="1">Uncharacterized protein</fullName>
    </submittedName>
</protein>